<comment type="catalytic activity">
    <reaction evidence="8">
        <text>O-acetyl-L-serine + hydrogen sulfide = L-cysteine + acetate</text>
        <dbReference type="Rhea" id="RHEA:14829"/>
        <dbReference type="ChEBI" id="CHEBI:29919"/>
        <dbReference type="ChEBI" id="CHEBI:30089"/>
        <dbReference type="ChEBI" id="CHEBI:35235"/>
        <dbReference type="ChEBI" id="CHEBI:58340"/>
        <dbReference type="EC" id="2.5.1.47"/>
    </reaction>
</comment>
<keyword evidence="4" id="KW-0028">Amino-acid biosynthesis</keyword>
<evidence type="ECO:0000256" key="5">
    <source>
        <dbReference type="ARBA" id="ARBA00022679"/>
    </source>
</evidence>
<dbReference type="InterPro" id="IPR036052">
    <property type="entry name" value="TrpB-like_PALP_sf"/>
</dbReference>
<gene>
    <name evidence="10" type="ORF">C5L14_25170</name>
</gene>
<proteinExistence type="inferred from homology"/>
<comment type="similarity">
    <text evidence="2">Belongs to the cysteine synthase/cystathionine beta-synthase family.</text>
</comment>
<dbReference type="FunFam" id="3.40.50.1100:FF:000006">
    <property type="entry name" value="Cysteine synthase"/>
    <property type="match status" value="1"/>
</dbReference>
<keyword evidence="11" id="KW-1185">Reference proteome</keyword>
<organism evidence="10 11">
    <name type="scientific">Labrys okinawensis</name>
    <dbReference type="NCBI Taxonomy" id="346911"/>
    <lineage>
        <taxon>Bacteria</taxon>
        <taxon>Pseudomonadati</taxon>
        <taxon>Pseudomonadota</taxon>
        <taxon>Alphaproteobacteria</taxon>
        <taxon>Hyphomicrobiales</taxon>
        <taxon>Xanthobacteraceae</taxon>
        <taxon>Labrys</taxon>
    </lineage>
</organism>
<protein>
    <recommendedName>
        <fullName evidence="3">cysteine synthase</fullName>
        <ecNumber evidence="3">2.5.1.47</ecNumber>
    </recommendedName>
</protein>
<evidence type="ECO:0000313" key="11">
    <source>
        <dbReference type="Proteomes" id="UP000237682"/>
    </source>
</evidence>
<evidence type="ECO:0000256" key="7">
    <source>
        <dbReference type="ARBA" id="ARBA00023192"/>
    </source>
</evidence>
<sequence>MNSGTLRTAAAKPGRIHDNLTDLIGNTPLLELHNYARNRNLFGRIVAKIEFFNPAGSIKDRAAWAIIAEAEAAGRLKRGDLIVDVTSGNTGIGLAAVAASRGYRAKFYVSDNISQDKVKLLRLYGAEIVTVKNAFFLDPEAIDKITQRIREENPLAFFADQLANPANPRAHFETTGPEIWRDTAGTVDILVGGVGTGGTTAGAGRFLKSKKPGLKVVIAEPAEGSIPTEENPYPDEIDGVHKVSEVPPEQLPKNVDTGIADEIIALSTAQARRTALELVAEEGVFAGTSSGAVLWAATQLAARAENAGKIIVAILPDTGERYLASTWWPLETAPGVEGPGPAA</sequence>
<evidence type="ECO:0000256" key="1">
    <source>
        <dbReference type="ARBA" id="ARBA00001933"/>
    </source>
</evidence>
<dbReference type="PROSITE" id="PS00901">
    <property type="entry name" value="CYS_SYNTHASE"/>
    <property type="match status" value="1"/>
</dbReference>
<accession>A0A2S9Q664</accession>
<evidence type="ECO:0000313" key="10">
    <source>
        <dbReference type="EMBL" id="PRH84827.1"/>
    </source>
</evidence>
<evidence type="ECO:0000256" key="3">
    <source>
        <dbReference type="ARBA" id="ARBA00012681"/>
    </source>
</evidence>
<dbReference type="Proteomes" id="UP000237682">
    <property type="component" value="Unassembled WGS sequence"/>
</dbReference>
<dbReference type="AlphaFoldDB" id="A0A2S9Q664"/>
<dbReference type="Gene3D" id="3.40.50.1100">
    <property type="match status" value="2"/>
</dbReference>
<reference evidence="10 11" key="1">
    <citation type="submission" date="2018-02" db="EMBL/GenBank/DDBJ databases">
        <title>Whole genome sequencing of endophytic bacterium.</title>
        <authorList>
            <person name="Eedara R."/>
            <person name="Podile A.R."/>
        </authorList>
    </citation>
    <scope>NUCLEOTIDE SEQUENCE [LARGE SCALE GENOMIC DNA]</scope>
    <source>
        <strain evidence="10 11">RP1T</strain>
    </source>
</reference>
<evidence type="ECO:0000259" key="9">
    <source>
        <dbReference type="Pfam" id="PF00291"/>
    </source>
</evidence>
<feature type="domain" description="Tryptophan synthase beta chain-like PALP" evidence="9">
    <location>
        <begin position="21"/>
        <end position="317"/>
    </location>
</feature>
<dbReference type="GO" id="GO:0004124">
    <property type="term" value="F:cysteine synthase activity"/>
    <property type="evidence" value="ECO:0007669"/>
    <property type="project" value="UniProtKB-EC"/>
</dbReference>
<dbReference type="GO" id="GO:0006535">
    <property type="term" value="P:cysteine biosynthetic process from serine"/>
    <property type="evidence" value="ECO:0007669"/>
    <property type="project" value="InterPro"/>
</dbReference>
<dbReference type="RefSeq" id="WP_105864817.1">
    <property type="nucleotide sequence ID" value="NZ_PUEJ01000011.1"/>
</dbReference>
<keyword evidence="5" id="KW-0808">Transferase</keyword>
<dbReference type="InterPro" id="IPR050214">
    <property type="entry name" value="Cys_Synth/Cystath_Beta-Synth"/>
</dbReference>
<dbReference type="SUPFAM" id="SSF53686">
    <property type="entry name" value="Tryptophan synthase beta subunit-like PLP-dependent enzymes"/>
    <property type="match status" value="1"/>
</dbReference>
<dbReference type="EMBL" id="PUEJ01000011">
    <property type="protein sequence ID" value="PRH84827.1"/>
    <property type="molecule type" value="Genomic_DNA"/>
</dbReference>
<comment type="caution">
    <text evidence="10">The sequence shown here is derived from an EMBL/GenBank/DDBJ whole genome shotgun (WGS) entry which is preliminary data.</text>
</comment>
<dbReference type="InterPro" id="IPR001926">
    <property type="entry name" value="TrpB-like_PALP"/>
</dbReference>
<dbReference type="CDD" id="cd01561">
    <property type="entry name" value="CBS_like"/>
    <property type="match status" value="1"/>
</dbReference>
<name>A0A2S9Q664_9HYPH</name>
<comment type="cofactor">
    <cofactor evidence="1">
        <name>pyridoxal 5'-phosphate</name>
        <dbReference type="ChEBI" id="CHEBI:597326"/>
    </cofactor>
</comment>
<evidence type="ECO:0000256" key="8">
    <source>
        <dbReference type="ARBA" id="ARBA00047931"/>
    </source>
</evidence>
<dbReference type="Pfam" id="PF00291">
    <property type="entry name" value="PALP"/>
    <property type="match status" value="1"/>
</dbReference>
<dbReference type="OrthoDB" id="9805733at2"/>
<dbReference type="PANTHER" id="PTHR10314">
    <property type="entry name" value="CYSTATHIONINE BETA-SYNTHASE"/>
    <property type="match status" value="1"/>
</dbReference>
<evidence type="ECO:0000256" key="4">
    <source>
        <dbReference type="ARBA" id="ARBA00022605"/>
    </source>
</evidence>
<dbReference type="InterPro" id="IPR001216">
    <property type="entry name" value="P-phosphate_BS"/>
</dbReference>
<evidence type="ECO:0000256" key="2">
    <source>
        <dbReference type="ARBA" id="ARBA00007103"/>
    </source>
</evidence>
<evidence type="ECO:0000256" key="6">
    <source>
        <dbReference type="ARBA" id="ARBA00022898"/>
    </source>
</evidence>
<keyword evidence="7" id="KW-0198">Cysteine biosynthesis</keyword>
<dbReference type="EC" id="2.5.1.47" evidence="3"/>
<keyword evidence="6" id="KW-0663">Pyridoxal phosphate</keyword>